<sequence length="212" mass="23303">MIKTKIKTISIYGSLGIMLLVIGREIVLPFVMGAFQQNKQLALLSDLGAPGMPMRRAFKSWEDLDGLLFILGTPFYYFYLKPISQKLALLVTSLIITYGIGDCLFTGIFDYSGSYFANLHSFLHAFGSIIGCSALFCANCLLLLAELYYGHTDLARLIGLIQIVAAGACFACILLENIWPLLASILQIVGLNSLYLPLVLVALSQLVLTRNH</sequence>
<comment type="caution">
    <text evidence="2">The sequence shown here is derived from an EMBL/GenBank/DDBJ whole genome shotgun (WGS) entry which is preliminary data.</text>
</comment>
<dbReference type="Proteomes" id="UP001057481">
    <property type="component" value="Unassembled WGS sequence"/>
</dbReference>
<reference evidence="2" key="1">
    <citation type="submission" date="2021-04" db="EMBL/GenBank/DDBJ databases">
        <title>Taxonomic assessment of Weissella genus.</title>
        <authorList>
            <person name="Fanelli F."/>
            <person name="Chieffi D."/>
            <person name="Dell'Aquila A."/>
            <person name="Gyu-Sung C."/>
            <person name="Franz C.M.A.P."/>
            <person name="Fusco V."/>
        </authorList>
    </citation>
    <scope>NUCLEOTIDE SEQUENCE</scope>
    <source>
        <strain evidence="2">LMG 25373</strain>
    </source>
</reference>
<evidence type="ECO:0000313" key="2">
    <source>
        <dbReference type="EMBL" id="MCM2436796.1"/>
    </source>
</evidence>
<feature type="transmembrane region" description="Helical" evidence="1">
    <location>
        <begin position="157"/>
        <end position="179"/>
    </location>
</feature>
<keyword evidence="1" id="KW-1133">Transmembrane helix</keyword>
<keyword evidence="1" id="KW-0812">Transmembrane</keyword>
<proteinExistence type="predicted"/>
<keyword evidence="1" id="KW-0472">Membrane</keyword>
<dbReference type="EMBL" id="JAGMVS010000039">
    <property type="protein sequence ID" value="MCM2436796.1"/>
    <property type="molecule type" value="Genomic_DNA"/>
</dbReference>
<protein>
    <recommendedName>
        <fullName evidence="4">DUF998 domain-containing protein</fullName>
    </recommendedName>
</protein>
<evidence type="ECO:0000256" key="1">
    <source>
        <dbReference type="SAM" id="Phobius"/>
    </source>
</evidence>
<organism evidence="2 3">
    <name type="scientific">Periweissella beninensis</name>
    <dbReference type="NCBI Taxonomy" id="504936"/>
    <lineage>
        <taxon>Bacteria</taxon>
        <taxon>Bacillati</taxon>
        <taxon>Bacillota</taxon>
        <taxon>Bacilli</taxon>
        <taxon>Lactobacillales</taxon>
        <taxon>Lactobacillaceae</taxon>
        <taxon>Periweissella</taxon>
    </lineage>
</organism>
<keyword evidence="3" id="KW-1185">Reference proteome</keyword>
<feature type="transmembrane region" description="Helical" evidence="1">
    <location>
        <begin position="64"/>
        <end position="80"/>
    </location>
</feature>
<feature type="transmembrane region" description="Helical" evidence="1">
    <location>
        <begin position="87"/>
        <end position="109"/>
    </location>
</feature>
<accession>A0ABT0VG45</accession>
<dbReference type="RefSeq" id="WP_205143244.1">
    <property type="nucleotide sequence ID" value="NZ_JAFBDN010000004.1"/>
</dbReference>
<gene>
    <name evidence="2" type="ORF">KAK10_02470</name>
</gene>
<dbReference type="InterPro" id="IPR009339">
    <property type="entry name" value="DUF998"/>
</dbReference>
<name>A0ABT0VG45_9LACO</name>
<dbReference type="Pfam" id="PF06197">
    <property type="entry name" value="DUF998"/>
    <property type="match status" value="1"/>
</dbReference>
<evidence type="ECO:0008006" key="4">
    <source>
        <dbReference type="Google" id="ProtNLM"/>
    </source>
</evidence>
<feature type="transmembrane region" description="Helical" evidence="1">
    <location>
        <begin position="12"/>
        <end position="35"/>
    </location>
</feature>
<feature type="transmembrane region" description="Helical" evidence="1">
    <location>
        <begin position="121"/>
        <end position="145"/>
    </location>
</feature>
<evidence type="ECO:0000313" key="3">
    <source>
        <dbReference type="Proteomes" id="UP001057481"/>
    </source>
</evidence>
<feature type="transmembrane region" description="Helical" evidence="1">
    <location>
        <begin position="185"/>
        <end position="208"/>
    </location>
</feature>